<gene>
    <name evidence="1" type="ORF">NM208_g10932</name>
</gene>
<dbReference type="Proteomes" id="UP001148629">
    <property type="component" value="Unassembled WGS sequence"/>
</dbReference>
<protein>
    <submittedName>
        <fullName evidence="1">Uncharacterized protein</fullName>
    </submittedName>
</protein>
<sequence length="1398" mass="157780">MAVGAQTDNVDVLIVGAGPAGLMMATWLAKCGVKTRIVDKRGTKVFNGQADGLQCRTLEIFDSFGFAHRAWIESNHMLEIALWNPDENGVLRRSSRIPDTIPGISRFQQVVLHQGRIERFFLDAINEFSEGKVSVERGVMPTSLEIDESSVEDPEAYPITVNLRHLSEEEAQPKQTSTSVNGTVIQDGLFRSNLSPDDTAEMLKTASLNEKADTVEVVRAKYMLGADGAHSWVRKELGFKLEGESTDYIWGVLDIVPITDFPDIRQRCAIHSASSGSVMVIPRENKLVRLYIQLTRTEKIGEQDSRTDRSRITPDVILESAQRIMAPYKISYRKLDWWTAYQIGQRVGSSFSAHDRVFLAGDAVHTHSPKAGQGMNVSMQDSFNLGWKVANVVKGLASRSILKTYESERKGIAQALIDFDHKFSRLFSGRPAKDIMDEEGISMEKFKEAFEKGNLFASGIAVDYGKSTIVAKPDLDESGLSTDKVAAERQALASEVKLGMRMPSVKVLNQSDARPWHLQELLRSNGTWRVILFPGNVGSEQQKKRMVSLCDKLSGESSFLKRFTPPSARYDSVIEVLTVHASNRHDHDIFDFPEVLRPYDEVDGWDYNKIFVDDQSYHEGHGELYKSFGISPDKGCVIILRPDQYVSYVGELDDYESLDGFFSEFLIPQGGSKRPCLVYKGKRSQLKPDECYMCSTLLGYLEDLANKAPNYGLSVTSAGTAKPSLLNRLWDSLVSIRLYEGKENFRLWFELVVSDSEVKHVDLRTRHYGSLWFKLCADQDSPVAELIPGRPNLWDTSSECTFDFIRHCISRCDSDHECVRSSSIHNSRRAPKRLIEVTDGQDGPQIKLINSQSINNFPQYCALSYCWGDPTQHHQTKTVLANVKDHETRINLASLPKTVCDAILCCQKLKLTYIWIDALCMIQDDDNDKLSEIAAMGDIYANAYLTIAASSAKGCSDGFLEPRNNPFFTAPIPCFKGHMEDVKWALRGDGLLNSSAMVQLKDQEHVKMAKNYEPLHSRGWTFQESMLSRRIIFYSLFQPYWICQNQACAGGDPSPKEYFTAVELQEIFPSQFQEPERNGGEVVSDGDFGHRWPWAAEQYSSRVLSVLSDKILAIHAVKDKYKYGDGVYAVGVWLQSLKVDLLWSTVRRHPRSTAELKRFGAAYHRGRITDIPSWSWLSFDGSVRFDLVWAAFYLGKVRHISDVSSRVRVLRAPTTDQFGRLTGKPLRVKGMVKKVIVIPAKGRRWENRMQARSCYDTSVWDDAKGRYTMDMGKIAALKYRIGEVVFDDYVEFPEEDGIMAWSHRRESFDMHENYDVAPIILDCFIVATVGDRHRDPVLIEQPRGYSRVTQGSETAYGVLVQDISGSKGTEKVRVGLFRGDEGSSFYFDNAGEKEFDFV</sequence>
<comment type="caution">
    <text evidence="1">The sequence shown here is derived from an EMBL/GenBank/DDBJ whole genome shotgun (WGS) entry which is preliminary data.</text>
</comment>
<name>A0ACC1RW51_9HYPO</name>
<dbReference type="EMBL" id="JANRMS010001635">
    <property type="protein sequence ID" value="KAJ3526984.1"/>
    <property type="molecule type" value="Genomic_DNA"/>
</dbReference>
<accession>A0ACC1RW51</accession>
<keyword evidence="2" id="KW-1185">Reference proteome</keyword>
<organism evidence="1 2">
    <name type="scientific">Fusarium decemcellulare</name>
    <dbReference type="NCBI Taxonomy" id="57161"/>
    <lineage>
        <taxon>Eukaryota</taxon>
        <taxon>Fungi</taxon>
        <taxon>Dikarya</taxon>
        <taxon>Ascomycota</taxon>
        <taxon>Pezizomycotina</taxon>
        <taxon>Sordariomycetes</taxon>
        <taxon>Hypocreomycetidae</taxon>
        <taxon>Hypocreales</taxon>
        <taxon>Nectriaceae</taxon>
        <taxon>Fusarium</taxon>
        <taxon>Fusarium decemcellulare species complex</taxon>
    </lineage>
</organism>
<evidence type="ECO:0000313" key="2">
    <source>
        <dbReference type="Proteomes" id="UP001148629"/>
    </source>
</evidence>
<evidence type="ECO:0000313" key="1">
    <source>
        <dbReference type="EMBL" id="KAJ3526984.1"/>
    </source>
</evidence>
<proteinExistence type="predicted"/>
<reference evidence="1" key="1">
    <citation type="submission" date="2022-08" db="EMBL/GenBank/DDBJ databases">
        <title>Genome Sequence of Fusarium decemcellulare.</title>
        <authorList>
            <person name="Buettner E."/>
        </authorList>
    </citation>
    <scope>NUCLEOTIDE SEQUENCE</scope>
    <source>
        <strain evidence="1">Babe19</strain>
    </source>
</reference>